<evidence type="ECO:0000256" key="3">
    <source>
        <dbReference type="SAM" id="Coils"/>
    </source>
</evidence>
<dbReference type="RefSeq" id="XP_013914517.1">
    <property type="nucleotide sequence ID" value="XM_014059042.1"/>
</dbReference>
<dbReference type="KEGG" id="tsr:106543131"/>
<keyword evidence="2" id="KW-0009">Actin-binding</keyword>
<feature type="non-terminal residue" evidence="5">
    <location>
        <position position="543"/>
    </location>
</feature>
<dbReference type="Pfam" id="PF00435">
    <property type="entry name" value="Spectrin"/>
    <property type="match status" value="1"/>
</dbReference>
<dbReference type="SUPFAM" id="SSF46966">
    <property type="entry name" value="Spectrin repeat"/>
    <property type="match status" value="2"/>
</dbReference>
<dbReference type="Proteomes" id="UP000504617">
    <property type="component" value="Unplaced"/>
</dbReference>
<dbReference type="PANTHER" id="PTHR11915">
    <property type="entry name" value="SPECTRIN/FILAMIN RELATED CYTOSKELETAL PROTEIN"/>
    <property type="match status" value="1"/>
</dbReference>
<keyword evidence="4" id="KW-1185">Reference proteome</keyword>
<keyword evidence="3" id="KW-0175">Coiled coil</keyword>
<name>A0A6I9XKN9_9SAUR</name>
<dbReference type="OrthoDB" id="430364at2759"/>
<organism evidence="4 5">
    <name type="scientific">Thamnophis sirtalis</name>
    <dbReference type="NCBI Taxonomy" id="35019"/>
    <lineage>
        <taxon>Eukaryota</taxon>
        <taxon>Metazoa</taxon>
        <taxon>Chordata</taxon>
        <taxon>Craniata</taxon>
        <taxon>Vertebrata</taxon>
        <taxon>Euteleostomi</taxon>
        <taxon>Lepidosauria</taxon>
        <taxon>Squamata</taxon>
        <taxon>Bifurcata</taxon>
        <taxon>Unidentata</taxon>
        <taxon>Episquamata</taxon>
        <taxon>Toxicofera</taxon>
        <taxon>Serpentes</taxon>
        <taxon>Colubroidea</taxon>
        <taxon>Colubridae</taxon>
        <taxon>Natricinae</taxon>
        <taxon>Thamnophis</taxon>
    </lineage>
</organism>
<reference evidence="5" key="1">
    <citation type="submission" date="2025-08" db="UniProtKB">
        <authorList>
            <consortium name="RefSeq"/>
        </authorList>
    </citation>
    <scope>IDENTIFICATION</scope>
</reference>
<feature type="coiled-coil region" evidence="3">
    <location>
        <begin position="317"/>
        <end position="380"/>
    </location>
</feature>
<dbReference type="AlphaFoldDB" id="A0A6I9XKN9"/>
<keyword evidence="1" id="KW-0677">Repeat</keyword>
<protein>
    <submittedName>
        <fullName evidence="5">Spectrin beta chain, non-erythrocytic 5-like</fullName>
    </submittedName>
</protein>
<evidence type="ECO:0000313" key="5">
    <source>
        <dbReference type="RefSeq" id="XP_013914517.1"/>
    </source>
</evidence>
<evidence type="ECO:0000313" key="4">
    <source>
        <dbReference type="Proteomes" id="UP000504617"/>
    </source>
</evidence>
<dbReference type="InterPro" id="IPR002017">
    <property type="entry name" value="Spectrin_repeat"/>
</dbReference>
<dbReference type="SMART" id="SM00150">
    <property type="entry name" value="SPEC"/>
    <property type="match status" value="2"/>
</dbReference>
<dbReference type="Gene3D" id="1.20.58.60">
    <property type="match status" value="2"/>
</dbReference>
<dbReference type="GO" id="GO:0003779">
    <property type="term" value="F:actin binding"/>
    <property type="evidence" value="ECO:0007669"/>
    <property type="project" value="UniProtKB-KW"/>
</dbReference>
<dbReference type="GeneID" id="106543131"/>
<gene>
    <name evidence="5" type="primary">LOC106543131</name>
</gene>
<evidence type="ECO:0000256" key="1">
    <source>
        <dbReference type="ARBA" id="ARBA00022737"/>
    </source>
</evidence>
<sequence length="543" mass="61911">MSGSTARKVQPFTISTKLSLPKCSLEFPRDSCTDIPLDALNNHDLHQNLNECVSLYLAQTSLEPAGERFKSASPIEEVVTNDDCINSNSLSRSIKKITLSNWHGKGGLGEEGIFRGPSHTSAEKNYNNNNCKAGKAQFKVFLRKEVEPKEEKQNVRSPQTGDYCLVGRVAPFVTASTAAASPWKESTKNTKPGTVVELKPCAESSTGVEDFSKWSLLLAQFNCDMVQAEKWMQGKLHDLKDGCRFQEWERIAQILQREMKDFENTIIKLNQMGEQLMIQPKSSTEVERRLQTLQEQWQLLKHMATNQTKTVVGFKSLQEFNQKAEQLEAWIRQKEEKPLLAILLQEKADKVQITRQILDLKQEELQFQAVHEELNSLAQKLEKQGKSESKSIMARRKYLNKMWLQLQRTLKEHHETLQQALEAASFLQQADVLLSVIHAKLRHLYGERKQNEFESTPDMDIRDIASQVMMLDVTMSQLISLHPSLAAQVTLKHQDTKESWARLQQLLRSDNPAQLALTKEFIDSSPNQVLTTTTKRPEDDPEE</sequence>
<feature type="coiled-coil region" evidence="3">
    <location>
        <begin position="245"/>
        <end position="272"/>
    </location>
</feature>
<dbReference type="CDD" id="cd00176">
    <property type="entry name" value="SPEC"/>
    <property type="match status" value="1"/>
</dbReference>
<evidence type="ECO:0000256" key="2">
    <source>
        <dbReference type="ARBA" id="ARBA00023203"/>
    </source>
</evidence>
<accession>A0A6I9XKN9</accession>
<dbReference type="InterPro" id="IPR018159">
    <property type="entry name" value="Spectrin/alpha-actinin"/>
</dbReference>
<proteinExistence type="predicted"/>